<evidence type="ECO:0000259" key="7">
    <source>
        <dbReference type="PROSITE" id="PS51194"/>
    </source>
</evidence>
<dbReference type="Pfam" id="PF00270">
    <property type="entry name" value="DEAD"/>
    <property type="match status" value="1"/>
</dbReference>
<evidence type="ECO:0000256" key="4">
    <source>
        <dbReference type="ARBA" id="ARBA00022840"/>
    </source>
</evidence>
<dbReference type="FunFam" id="3.40.50.300:FF:001389">
    <property type="entry name" value="ATP-dependent DNA helicase RecQ"/>
    <property type="match status" value="1"/>
</dbReference>
<dbReference type="GO" id="GO:0005524">
    <property type="term" value="F:ATP binding"/>
    <property type="evidence" value="ECO:0007669"/>
    <property type="project" value="UniProtKB-KW"/>
</dbReference>
<dbReference type="GO" id="GO:0043138">
    <property type="term" value="F:3'-5' DNA helicase activity"/>
    <property type="evidence" value="ECO:0007669"/>
    <property type="project" value="TreeGrafter"/>
</dbReference>
<dbReference type="InterPro" id="IPR036388">
    <property type="entry name" value="WH-like_DNA-bd_sf"/>
</dbReference>
<dbReference type="InterPro" id="IPR014001">
    <property type="entry name" value="Helicase_ATP-bd"/>
</dbReference>
<gene>
    <name evidence="8" type="ORF">HNQ94_000617</name>
</gene>
<dbReference type="GO" id="GO:0030894">
    <property type="term" value="C:replisome"/>
    <property type="evidence" value="ECO:0007669"/>
    <property type="project" value="TreeGrafter"/>
</dbReference>
<dbReference type="Gene3D" id="3.40.50.300">
    <property type="entry name" value="P-loop containing nucleotide triphosphate hydrolases"/>
    <property type="match status" value="2"/>
</dbReference>
<evidence type="ECO:0000259" key="6">
    <source>
        <dbReference type="PROSITE" id="PS51192"/>
    </source>
</evidence>
<dbReference type="GO" id="GO:0009378">
    <property type="term" value="F:four-way junction helicase activity"/>
    <property type="evidence" value="ECO:0007669"/>
    <property type="project" value="TreeGrafter"/>
</dbReference>
<keyword evidence="5" id="KW-0238">DNA-binding</keyword>
<reference evidence="8 9" key="1">
    <citation type="submission" date="2020-08" db="EMBL/GenBank/DDBJ databases">
        <title>Genomic Encyclopedia of Type Strains, Phase IV (KMG-IV): sequencing the most valuable type-strain genomes for metagenomic binning, comparative biology and taxonomic classification.</title>
        <authorList>
            <person name="Goeker M."/>
        </authorList>
    </citation>
    <scope>NUCLEOTIDE SEQUENCE [LARGE SCALE GENOMIC DNA]</scope>
    <source>
        <strain evidence="8 9">DSM 19612</strain>
    </source>
</reference>
<dbReference type="PANTHER" id="PTHR13710">
    <property type="entry name" value="DNA HELICASE RECQ FAMILY MEMBER"/>
    <property type="match status" value="1"/>
</dbReference>
<dbReference type="PROSITE" id="PS51192">
    <property type="entry name" value="HELICASE_ATP_BIND_1"/>
    <property type="match status" value="1"/>
</dbReference>
<protein>
    <submittedName>
        <fullName evidence="8">ATP-dependent DNA helicase RecQ</fullName>
        <ecNumber evidence="8">3.6.4.12</ecNumber>
    </submittedName>
</protein>
<dbReference type="EC" id="3.6.4.12" evidence="8"/>
<proteinExistence type="predicted"/>
<dbReference type="RefSeq" id="WP_174495147.1">
    <property type="nucleotide sequence ID" value="NZ_CADDWK010000002.1"/>
</dbReference>
<dbReference type="GO" id="GO:0003677">
    <property type="term" value="F:DNA binding"/>
    <property type="evidence" value="ECO:0007669"/>
    <property type="project" value="UniProtKB-KW"/>
</dbReference>
<keyword evidence="9" id="KW-1185">Reference proteome</keyword>
<dbReference type="Proteomes" id="UP000581688">
    <property type="component" value="Unassembled WGS sequence"/>
</dbReference>
<sequence length="515" mass="60620">MSLLTQEVEELMEKHFGFSGFREGQKEIISDVLSDHDVLGILPTGTGKSLCYQLPSLYLEGITIVVSPLISLMVDQVKQLKAKGFKRVTAINSMLDFRQKKHRINNLHHYKLIYCSPEMLQNEHFMTQITSLHISLFVVDEAHCISQWGHEFRTDYLKLNDVIKKLKYPRVLALSATATPQVQDDIVKYLERPEMKKRVYAMDRENLTFTVEHVENWQEKMERIEHILRMHPVSTMIYFSSREWCEKVCFMLKEKITNLKVAFYHGGMEPDDRLLIQQQFMNDQLDVICCTSAFGMGVDKPNVRLVIHFHLPTQKESYIQEVGRAGRDGDSSVGLVLYSKGDEQIPIHLMELELPTENQIKHVYEYVNPLQLNSIEEKQEEIISQCELSESQWKFILFQMEKFHVVQDGIISKDKEKIENAYRHTVTYKQERFSHKVQKFYELLEWVHGDECRRKTIYQSFQKGFKAPTENCCDFCGFTFNEWEPLIVTRERKVHSWMEELKEIFHQEGPDEKTI</sequence>
<dbReference type="GO" id="GO:0043590">
    <property type="term" value="C:bacterial nucleoid"/>
    <property type="evidence" value="ECO:0007669"/>
    <property type="project" value="TreeGrafter"/>
</dbReference>
<evidence type="ECO:0000256" key="2">
    <source>
        <dbReference type="ARBA" id="ARBA00022801"/>
    </source>
</evidence>
<dbReference type="InterPro" id="IPR002464">
    <property type="entry name" value="DNA/RNA_helicase_DEAH_CS"/>
</dbReference>
<dbReference type="EMBL" id="JACHGH010000002">
    <property type="protein sequence ID" value="MBB6452172.1"/>
    <property type="molecule type" value="Genomic_DNA"/>
</dbReference>
<dbReference type="SMART" id="SM00487">
    <property type="entry name" value="DEXDc"/>
    <property type="match status" value="1"/>
</dbReference>
<evidence type="ECO:0000313" key="8">
    <source>
        <dbReference type="EMBL" id="MBB6452172.1"/>
    </source>
</evidence>
<dbReference type="InterPro" id="IPR011545">
    <property type="entry name" value="DEAD/DEAH_box_helicase_dom"/>
</dbReference>
<dbReference type="CDD" id="cd17920">
    <property type="entry name" value="DEXHc_RecQ"/>
    <property type="match status" value="1"/>
</dbReference>
<dbReference type="GO" id="GO:0006310">
    <property type="term" value="P:DNA recombination"/>
    <property type="evidence" value="ECO:0007669"/>
    <property type="project" value="InterPro"/>
</dbReference>
<dbReference type="AlphaFoldDB" id="A0A841Q1S0"/>
<dbReference type="PANTHER" id="PTHR13710:SF84">
    <property type="entry name" value="ATP-DEPENDENT DNA HELICASE RECS-RELATED"/>
    <property type="match status" value="1"/>
</dbReference>
<comment type="caution">
    <text evidence="8">The sequence shown here is derived from an EMBL/GenBank/DDBJ whole genome shotgun (WGS) entry which is preliminary data.</text>
</comment>
<evidence type="ECO:0000256" key="3">
    <source>
        <dbReference type="ARBA" id="ARBA00022806"/>
    </source>
</evidence>
<dbReference type="Gene3D" id="1.10.10.10">
    <property type="entry name" value="Winged helix-like DNA-binding domain superfamily/Winged helix DNA-binding domain"/>
    <property type="match status" value="1"/>
</dbReference>
<name>A0A841Q1S0_9BACI</name>
<keyword evidence="4" id="KW-0067">ATP-binding</keyword>
<dbReference type="InterPro" id="IPR004589">
    <property type="entry name" value="DNA_helicase_ATP-dep_RecQ"/>
</dbReference>
<dbReference type="SMART" id="SM00490">
    <property type="entry name" value="HELICc"/>
    <property type="match status" value="1"/>
</dbReference>
<organism evidence="8 9">
    <name type="scientific">Salirhabdus euzebyi</name>
    <dbReference type="NCBI Taxonomy" id="394506"/>
    <lineage>
        <taxon>Bacteria</taxon>
        <taxon>Bacillati</taxon>
        <taxon>Bacillota</taxon>
        <taxon>Bacilli</taxon>
        <taxon>Bacillales</taxon>
        <taxon>Bacillaceae</taxon>
        <taxon>Salirhabdus</taxon>
    </lineage>
</organism>
<feature type="domain" description="Helicase C-terminal" evidence="7">
    <location>
        <begin position="223"/>
        <end position="376"/>
    </location>
</feature>
<dbReference type="InterPro" id="IPR001650">
    <property type="entry name" value="Helicase_C-like"/>
</dbReference>
<dbReference type="NCBIfam" id="TIGR00614">
    <property type="entry name" value="recQ_fam"/>
    <property type="match status" value="1"/>
</dbReference>
<dbReference type="PROSITE" id="PS00690">
    <property type="entry name" value="DEAH_ATP_HELICASE"/>
    <property type="match status" value="1"/>
</dbReference>
<accession>A0A841Q1S0</accession>
<keyword evidence="2 8" id="KW-0378">Hydrolase</keyword>
<dbReference type="Pfam" id="PF00271">
    <property type="entry name" value="Helicase_C"/>
    <property type="match status" value="1"/>
</dbReference>
<keyword evidence="3 8" id="KW-0347">Helicase</keyword>
<dbReference type="GO" id="GO:0005737">
    <property type="term" value="C:cytoplasm"/>
    <property type="evidence" value="ECO:0007669"/>
    <property type="project" value="TreeGrafter"/>
</dbReference>
<evidence type="ECO:0000256" key="5">
    <source>
        <dbReference type="ARBA" id="ARBA00023125"/>
    </source>
</evidence>
<dbReference type="InterPro" id="IPR027417">
    <property type="entry name" value="P-loop_NTPase"/>
</dbReference>
<evidence type="ECO:0000313" key="9">
    <source>
        <dbReference type="Proteomes" id="UP000581688"/>
    </source>
</evidence>
<dbReference type="GO" id="GO:0006281">
    <property type="term" value="P:DNA repair"/>
    <property type="evidence" value="ECO:0007669"/>
    <property type="project" value="TreeGrafter"/>
</dbReference>
<evidence type="ECO:0000256" key="1">
    <source>
        <dbReference type="ARBA" id="ARBA00022741"/>
    </source>
</evidence>
<keyword evidence="1" id="KW-0547">Nucleotide-binding</keyword>
<feature type="domain" description="Helicase ATP-binding" evidence="6">
    <location>
        <begin position="29"/>
        <end position="196"/>
    </location>
</feature>
<dbReference type="PROSITE" id="PS51194">
    <property type="entry name" value="HELICASE_CTER"/>
    <property type="match status" value="1"/>
</dbReference>
<dbReference type="SUPFAM" id="SSF52540">
    <property type="entry name" value="P-loop containing nucleoside triphosphate hydrolases"/>
    <property type="match status" value="1"/>
</dbReference>
<dbReference type="GO" id="GO:0016787">
    <property type="term" value="F:hydrolase activity"/>
    <property type="evidence" value="ECO:0007669"/>
    <property type="project" value="UniProtKB-KW"/>
</dbReference>